<evidence type="ECO:0000313" key="8">
    <source>
        <dbReference type="EMBL" id="TLS35430.1"/>
    </source>
</evidence>
<keyword evidence="6" id="KW-0143">Chaperone</keyword>
<keyword evidence="9" id="KW-1185">Reference proteome</keyword>
<dbReference type="GO" id="GO:0005737">
    <property type="term" value="C:cytoplasm"/>
    <property type="evidence" value="ECO:0007669"/>
    <property type="project" value="UniProtKB-SubCell"/>
</dbReference>
<sequence>MENITLQIEGMTCGHCKQAVTNSLQELNGVENVQVNLEQNNAEVTYNPNQVSLEQMKEAVEEQGYDVKN</sequence>
<evidence type="ECO:0000256" key="1">
    <source>
        <dbReference type="ARBA" id="ARBA00004496"/>
    </source>
</evidence>
<comment type="caution">
    <text evidence="8">The sequence shown here is derived from an EMBL/GenBank/DDBJ whole genome shotgun (WGS) entry which is preliminary data.</text>
</comment>
<reference evidence="8 9" key="1">
    <citation type="submission" date="2019-04" db="EMBL/GenBank/DDBJ databases">
        <title>Bacillus caeni sp. nov., a bacterium isolated from mangrove sediment.</title>
        <authorList>
            <person name="Huang H."/>
            <person name="Mo K."/>
            <person name="Hu Y."/>
        </authorList>
    </citation>
    <scope>NUCLEOTIDE SEQUENCE [LARGE SCALE GENOMIC DNA]</scope>
    <source>
        <strain evidence="8 9">HB172195</strain>
    </source>
</reference>
<dbReference type="PANTHER" id="PTHR46594:SF4">
    <property type="entry name" value="P-TYPE CATION-TRANSPORTING ATPASE"/>
    <property type="match status" value="1"/>
</dbReference>
<dbReference type="NCBIfam" id="TIGR00003">
    <property type="entry name" value="copper ion binding protein"/>
    <property type="match status" value="1"/>
</dbReference>
<organism evidence="8 9">
    <name type="scientific">Exobacillus caeni</name>
    <dbReference type="NCBI Taxonomy" id="2574798"/>
    <lineage>
        <taxon>Bacteria</taxon>
        <taxon>Bacillati</taxon>
        <taxon>Bacillota</taxon>
        <taxon>Bacilli</taxon>
        <taxon>Bacillales</taxon>
        <taxon>Guptibacillaceae</taxon>
        <taxon>Exobacillus</taxon>
    </lineage>
</organism>
<protein>
    <recommendedName>
        <fullName evidence="2">Copper chaperone CopZ</fullName>
    </recommendedName>
</protein>
<dbReference type="InterPro" id="IPR049740">
    <property type="entry name" value="CopZ"/>
</dbReference>
<evidence type="ECO:0000256" key="5">
    <source>
        <dbReference type="ARBA" id="ARBA00023008"/>
    </source>
</evidence>
<dbReference type="Proteomes" id="UP000308230">
    <property type="component" value="Unassembled WGS sequence"/>
</dbReference>
<dbReference type="AlphaFoldDB" id="A0A5R9EZB1"/>
<keyword evidence="4" id="KW-0479">Metal-binding</keyword>
<dbReference type="PROSITE" id="PS50846">
    <property type="entry name" value="HMA_2"/>
    <property type="match status" value="1"/>
</dbReference>
<feature type="domain" description="HMA" evidence="7">
    <location>
        <begin position="2"/>
        <end position="68"/>
    </location>
</feature>
<evidence type="ECO:0000256" key="3">
    <source>
        <dbReference type="ARBA" id="ARBA00022490"/>
    </source>
</evidence>
<dbReference type="CDD" id="cd00371">
    <property type="entry name" value="HMA"/>
    <property type="match status" value="1"/>
</dbReference>
<accession>A0A5R9EZB1</accession>
<evidence type="ECO:0000259" key="7">
    <source>
        <dbReference type="PROSITE" id="PS50846"/>
    </source>
</evidence>
<dbReference type="EMBL" id="SWLG01000021">
    <property type="protein sequence ID" value="TLS35430.1"/>
    <property type="molecule type" value="Genomic_DNA"/>
</dbReference>
<dbReference type="Pfam" id="PF00403">
    <property type="entry name" value="HMA"/>
    <property type="match status" value="1"/>
</dbReference>
<gene>
    <name evidence="8" type="primary">copZ</name>
    <name evidence="8" type="ORF">FCL54_20240</name>
</gene>
<keyword evidence="3" id="KW-0963">Cytoplasm</keyword>
<dbReference type="PROSITE" id="PS01047">
    <property type="entry name" value="HMA_1"/>
    <property type="match status" value="1"/>
</dbReference>
<dbReference type="Gene3D" id="3.30.70.100">
    <property type="match status" value="1"/>
</dbReference>
<evidence type="ECO:0000313" key="9">
    <source>
        <dbReference type="Proteomes" id="UP000308230"/>
    </source>
</evidence>
<name>A0A5R9EZB1_9BACL</name>
<dbReference type="FunFam" id="3.30.70.100:FF:000005">
    <property type="entry name" value="Copper-exporting P-type ATPase A"/>
    <property type="match status" value="1"/>
</dbReference>
<keyword evidence="5" id="KW-0186">Copper</keyword>
<dbReference type="RefSeq" id="WP_138128879.1">
    <property type="nucleotide sequence ID" value="NZ_SWLG01000021.1"/>
</dbReference>
<proteinExistence type="predicted"/>
<dbReference type="InterPro" id="IPR006122">
    <property type="entry name" value="HMA_Cu_ion-bd"/>
</dbReference>
<dbReference type="PRINTS" id="PR00942">
    <property type="entry name" value="CUATPASEI"/>
</dbReference>
<comment type="subcellular location">
    <subcellularLocation>
        <location evidence="1">Cytoplasm</location>
    </subcellularLocation>
</comment>
<dbReference type="GO" id="GO:0005507">
    <property type="term" value="F:copper ion binding"/>
    <property type="evidence" value="ECO:0007669"/>
    <property type="project" value="InterPro"/>
</dbReference>
<dbReference type="InterPro" id="IPR036163">
    <property type="entry name" value="HMA_dom_sf"/>
</dbReference>
<dbReference type="PANTHER" id="PTHR46594">
    <property type="entry name" value="P-TYPE CATION-TRANSPORTING ATPASE"/>
    <property type="match status" value="1"/>
</dbReference>
<evidence type="ECO:0000256" key="2">
    <source>
        <dbReference type="ARBA" id="ARBA00015313"/>
    </source>
</evidence>
<dbReference type="InterPro" id="IPR006121">
    <property type="entry name" value="HMA_dom"/>
</dbReference>
<dbReference type="SUPFAM" id="SSF55008">
    <property type="entry name" value="HMA, heavy metal-associated domain"/>
    <property type="match status" value="1"/>
</dbReference>
<evidence type="ECO:0000256" key="4">
    <source>
        <dbReference type="ARBA" id="ARBA00022723"/>
    </source>
</evidence>
<evidence type="ECO:0000256" key="6">
    <source>
        <dbReference type="ARBA" id="ARBA00023186"/>
    </source>
</evidence>
<dbReference type="NCBIfam" id="NF033795">
    <property type="entry name" value="chaper_CopZ_Bs"/>
    <property type="match status" value="1"/>
</dbReference>
<dbReference type="InterPro" id="IPR017969">
    <property type="entry name" value="Heavy-metal-associated_CS"/>
</dbReference>